<keyword evidence="5 9" id="KW-0812">Transmembrane</keyword>
<comment type="caution">
    <text evidence="11">The sequence shown here is derived from an EMBL/GenBank/DDBJ whole genome shotgun (WGS) entry which is preliminary data.</text>
</comment>
<dbReference type="Proteomes" id="UP000566324">
    <property type="component" value="Unassembled WGS sequence"/>
</dbReference>
<evidence type="ECO:0000313" key="11">
    <source>
        <dbReference type="EMBL" id="MBB4633780.1"/>
    </source>
</evidence>
<evidence type="ECO:0000256" key="5">
    <source>
        <dbReference type="ARBA" id="ARBA00022692"/>
    </source>
</evidence>
<keyword evidence="2" id="KW-1003">Cell membrane</keyword>
<accession>A0A7W7B662</accession>
<dbReference type="InterPro" id="IPR001173">
    <property type="entry name" value="Glyco_trans_2-like"/>
</dbReference>
<evidence type="ECO:0000259" key="10">
    <source>
        <dbReference type="Pfam" id="PF00535"/>
    </source>
</evidence>
<dbReference type="InterPro" id="IPR050256">
    <property type="entry name" value="Glycosyltransferase_2"/>
</dbReference>
<proteinExistence type="inferred from homology"/>
<dbReference type="RefSeq" id="WP_184071687.1">
    <property type="nucleotide sequence ID" value="NZ_JACHNZ010000057.1"/>
</dbReference>
<evidence type="ECO:0000256" key="4">
    <source>
        <dbReference type="ARBA" id="ARBA00022679"/>
    </source>
</evidence>
<dbReference type="SUPFAM" id="SSF53448">
    <property type="entry name" value="Nucleotide-diphospho-sugar transferases"/>
    <property type="match status" value="1"/>
</dbReference>
<name>A0A7W7B662_9SPHN</name>
<keyword evidence="6 9" id="KW-1133">Transmembrane helix</keyword>
<evidence type="ECO:0000256" key="3">
    <source>
        <dbReference type="ARBA" id="ARBA00022676"/>
    </source>
</evidence>
<dbReference type="AlphaFoldDB" id="A0A7W7B662"/>
<organism evidence="11 12">
    <name type="scientific">Sphingosinicella soli</name>
    <dbReference type="NCBI Taxonomy" id="333708"/>
    <lineage>
        <taxon>Bacteria</taxon>
        <taxon>Pseudomonadati</taxon>
        <taxon>Pseudomonadota</taxon>
        <taxon>Alphaproteobacteria</taxon>
        <taxon>Sphingomonadales</taxon>
        <taxon>Sphingosinicellaceae</taxon>
        <taxon>Sphingosinicella</taxon>
    </lineage>
</organism>
<evidence type="ECO:0000256" key="8">
    <source>
        <dbReference type="ARBA" id="ARBA00038152"/>
    </source>
</evidence>
<dbReference type="FunFam" id="3.90.550.10:FF:000079">
    <property type="entry name" value="Probable glycosyl transferase"/>
    <property type="match status" value="1"/>
</dbReference>
<dbReference type="Gene3D" id="3.90.550.10">
    <property type="entry name" value="Spore Coat Polysaccharide Biosynthesis Protein SpsA, Chain A"/>
    <property type="match status" value="1"/>
</dbReference>
<keyword evidence="7 9" id="KW-0472">Membrane</keyword>
<feature type="transmembrane region" description="Helical" evidence="9">
    <location>
        <begin position="240"/>
        <end position="261"/>
    </location>
</feature>
<dbReference type="Pfam" id="PF00535">
    <property type="entry name" value="Glycos_transf_2"/>
    <property type="match status" value="1"/>
</dbReference>
<protein>
    <submittedName>
        <fullName evidence="11">Glycosyltransferase involved in cell wall biosynthesis</fullName>
    </submittedName>
</protein>
<evidence type="ECO:0000256" key="6">
    <source>
        <dbReference type="ARBA" id="ARBA00022989"/>
    </source>
</evidence>
<dbReference type="GO" id="GO:0005886">
    <property type="term" value="C:plasma membrane"/>
    <property type="evidence" value="ECO:0007669"/>
    <property type="project" value="UniProtKB-SubCell"/>
</dbReference>
<evidence type="ECO:0000256" key="9">
    <source>
        <dbReference type="SAM" id="Phobius"/>
    </source>
</evidence>
<comment type="similarity">
    <text evidence="8">Belongs to the glycosyltransferase 2 family. GtrB subfamily.</text>
</comment>
<keyword evidence="3" id="KW-0328">Glycosyltransferase</keyword>
<feature type="domain" description="Glycosyltransferase 2-like" evidence="10">
    <location>
        <begin position="10"/>
        <end position="178"/>
    </location>
</feature>
<sequence>MRNVKTKRISLVVPVLNEQETIGLFLERVLPVVEAASEHISEPLTVEVVFVDDGSRDETAAIISAFARRDARVKLVSLSRNFGKEAALSAGLKYATGDAVIPMDVDLQDPPEVVPEMISKWVAGAKVVEGVRIDRSSDTFLKRLTAGRFYDLFNRLADHPIPANVGDFRLMDREVVDVLLTLGERTRFNKSLFSWVGFSRDEVAFVREPRAMGASKWRYWKLWNFALDGIISSSTAPLRVWTYIGTLLGSLAIAYAGFILGAKLLGNVDVPGYASLMVAVLLLGALNLISLGILGEYIGRISTEVRGRPLYIVERTFGIDASDLPRVSRG</sequence>
<keyword evidence="4 11" id="KW-0808">Transferase</keyword>
<evidence type="ECO:0000313" key="12">
    <source>
        <dbReference type="Proteomes" id="UP000566324"/>
    </source>
</evidence>
<dbReference type="PANTHER" id="PTHR48090">
    <property type="entry name" value="UNDECAPRENYL-PHOSPHATE 4-DEOXY-4-FORMAMIDO-L-ARABINOSE TRANSFERASE-RELATED"/>
    <property type="match status" value="1"/>
</dbReference>
<gene>
    <name evidence="11" type="ORF">GGQ98_003432</name>
</gene>
<dbReference type="InterPro" id="IPR029044">
    <property type="entry name" value="Nucleotide-diphossugar_trans"/>
</dbReference>
<reference evidence="11 12" key="1">
    <citation type="submission" date="2020-08" db="EMBL/GenBank/DDBJ databases">
        <title>Genomic Encyclopedia of Type Strains, Phase IV (KMG-IV): sequencing the most valuable type-strain genomes for metagenomic binning, comparative biology and taxonomic classification.</title>
        <authorList>
            <person name="Goeker M."/>
        </authorList>
    </citation>
    <scope>NUCLEOTIDE SEQUENCE [LARGE SCALE GENOMIC DNA]</scope>
    <source>
        <strain evidence="11 12">DSM 17328</strain>
    </source>
</reference>
<dbReference type="EMBL" id="JACHNZ010000057">
    <property type="protein sequence ID" value="MBB4633780.1"/>
    <property type="molecule type" value="Genomic_DNA"/>
</dbReference>
<dbReference type="CDD" id="cd04187">
    <property type="entry name" value="DPM1_like_bac"/>
    <property type="match status" value="1"/>
</dbReference>
<feature type="transmembrane region" description="Helical" evidence="9">
    <location>
        <begin position="273"/>
        <end position="298"/>
    </location>
</feature>
<dbReference type="PANTHER" id="PTHR48090:SF1">
    <property type="entry name" value="PROPHAGE BACTOPRENOL GLUCOSYL TRANSFERASE HOMOLOG"/>
    <property type="match status" value="1"/>
</dbReference>
<dbReference type="GO" id="GO:0016757">
    <property type="term" value="F:glycosyltransferase activity"/>
    <property type="evidence" value="ECO:0007669"/>
    <property type="project" value="UniProtKB-KW"/>
</dbReference>
<evidence type="ECO:0000256" key="1">
    <source>
        <dbReference type="ARBA" id="ARBA00004651"/>
    </source>
</evidence>
<keyword evidence="12" id="KW-1185">Reference proteome</keyword>
<comment type="subcellular location">
    <subcellularLocation>
        <location evidence="1">Cell membrane</location>
        <topology evidence="1">Multi-pass membrane protein</topology>
    </subcellularLocation>
</comment>
<evidence type="ECO:0000256" key="7">
    <source>
        <dbReference type="ARBA" id="ARBA00023136"/>
    </source>
</evidence>
<evidence type="ECO:0000256" key="2">
    <source>
        <dbReference type="ARBA" id="ARBA00022475"/>
    </source>
</evidence>